<feature type="transmembrane region" description="Helical" evidence="1">
    <location>
        <begin position="25"/>
        <end position="42"/>
    </location>
</feature>
<comment type="caution">
    <text evidence="2">The sequence shown here is derived from an EMBL/GenBank/DDBJ whole genome shotgun (WGS) entry which is preliminary data.</text>
</comment>
<dbReference type="InterPro" id="IPR021838">
    <property type="entry name" value="DUF3431"/>
</dbReference>
<dbReference type="EMBL" id="JAPZBO010000010">
    <property type="protein sequence ID" value="KAJ5299493.1"/>
    <property type="molecule type" value="Genomic_DNA"/>
</dbReference>
<reference evidence="2" key="2">
    <citation type="journal article" date="2023" name="IMA Fungus">
        <title>Comparative genomic study of the Penicillium genus elucidates a diverse pangenome and 15 lateral gene transfer events.</title>
        <authorList>
            <person name="Petersen C."/>
            <person name="Sorensen T."/>
            <person name="Nielsen M.R."/>
            <person name="Sondergaard T.E."/>
            <person name="Sorensen J.L."/>
            <person name="Fitzpatrick D.A."/>
            <person name="Frisvad J.C."/>
            <person name="Nielsen K.L."/>
        </authorList>
    </citation>
    <scope>NUCLEOTIDE SEQUENCE</scope>
    <source>
        <strain evidence="2">IBT 21472</strain>
    </source>
</reference>
<evidence type="ECO:0000313" key="2">
    <source>
        <dbReference type="EMBL" id="KAJ5299493.1"/>
    </source>
</evidence>
<name>A0A9W9TZM8_9EURO</name>
<reference evidence="2" key="1">
    <citation type="submission" date="2022-12" db="EMBL/GenBank/DDBJ databases">
        <authorList>
            <person name="Petersen C."/>
        </authorList>
    </citation>
    <scope>NUCLEOTIDE SEQUENCE</scope>
    <source>
        <strain evidence="2">IBT 21472</strain>
    </source>
</reference>
<dbReference type="PANTHER" id="PTHR37490">
    <property type="entry name" value="EXPRESSED PROTEIN"/>
    <property type="match status" value="1"/>
</dbReference>
<keyword evidence="3" id="KW-1185">Reference proteome</keyword>
<dbReference type="AlphaFoldDB" id="A0A9W9TZM8"/>
<keyword evidence="1" id="KW-0812">Transmembrane</keyword>
<dbReference type="Pfam" id="PF11913">
    <property type="entry name" value="DUF3431"/>
    <property type="match status" value="1"/>
</dbReference>
<evidence type="ECO:0000313" key="3">
    <source>
        <dbReference type="Proteomes" id="UP001147746"/>
    </source>
</evidence>
<proteinExistence type="predicted"/>
<dbReference type="PANTHER" id="PTHR37490:SF2">
    <property type="match status" value="1"/>
</dbReference>
<sequence>MYRGSPSRSFGISLFRKPVHSTRKILFLVMLPFAFLAILYRSQSYVMVPESSQWLAKPAELQVEHMHVQAEEMQPEETSMEEDLADTASHKIPLAALTGNPLDVGEIDEADLAAAKQETSDTSPFDQLSPLDLELLAQSSTYAPYAQHETAEDVTIVAARQGADSTDWIEEFCEDYPCNAYIYSLDDEPNPEFFEPYSRKGHEASAYLSYIIDYYDELAPYTIFLHGRSEQWHNDIAGPDTKNVLANLRYEAVSLKGYANLRCSNRPGCPSTLYQMHPVTLDFDYEYLIAQMPEILWQLLGLDASEVPEDIGHQCCAQFVLTRERIWERPKSDYIRILQWIAYTDMTDNYGIGWLIEKLWHFIFGMPAVYCVSEEQCRCDLYGWCGPNPLTHNKMLTPVSYPKPKDIDDY</sequence>
<evidence type="ECO:0000256" key="1">
    <source>
        <dbReference type="SAM" id="Phobius"/>
    </source>
</evidence>
<accession>A0A9W9TZM8</accession>
<keyword evidence="1" id="KW-0472">Membrane</keyword>
<dbReference type="Proteomes" id="UP001147746">
    <property type="component" value="Unassembled WGS sequence"/>
</dbReference>
<gene>
    <name evidence="2" type="ORF">N7476_011050</name>
</gene>
<keyword evidence="1" id="KW-1133">Transmembrane helix</keyword>
<organism evidence="2 3">
    <name type="scientific">Penicillium atrosanguineum</name>
    <dbReference type="NCBI Taxonomy" id="1132637"/>
    <lineage>
        <taxon>Eukaryota</taxon>
        <taxon>Fungi</taxon>
        <taxon>Dikarya</taxon>
        <taxon>Ascomycota</taxon>
        <taxon>Pezizomycotina</taxon>
        <taxon>Eurotiomycetes</taxon>
        <taxon>Eurotiomycetidae</taxon>
        <taxon>Eurotiales</taxon>
        <taxon>Aspergillaceae</taxon>
        <taxon>Penicillium</taxon>
    </lineage>
</organism>
<protein>
    <submittedName>
        <fullName evidence="2">Uncharacterized protein</fullName>
    </submittedName>
</protein>